<feature type="domain" description="3-keto-alpha-glucoside-1,2-lyase/3-keto-2-hydroxy-glucal hydratase" evidence="2">
    <location>
        <begin position="62"/>
        <end position="273"/>
    </location>
</feature>
<gene>
    <name evidence="3" type="ORF">J5U18_03055</name>
</gene>
<dbReference type="AlphaFoldDB" id="A0A8T4H672"/>
<dbReference type="Gene3D" id="2.60.120.560">
    <property type="entry name" value="Exo-inulinase, domain 1"/>
    <property type="match status" value="1"/>
</dbReference>
<dbReference type="Proteomes" id="UP000679691">
    <property type="component" value="Unassembled WGS sequence"/>
</dbReference>
<evidence type="ECO:0000256" key="1">
    <source>
        <dbReference type="SAM" id="SignalP"/>
    </source>
</evidence>
<dbReference type="Pfam" id="PF06439">
    <property type="entry name" value="3keto-disac_hyd"/>
    <property type="match status" value="1"/>
</dbReference>
<proteinExistence type="predicted"/>
<dbReference type="InterPro" id="IPR010496">
    <property type="entry name" value="AL/BT2_dom"/>
</dbReference>
<feature type="chain" id="PRO_5035933074" evidence="1">
    <location>
        <begin position="24"/>
        <end position="276"/>
    </location>
</feature>
<dbReference type="EMBL" id="JAGKSB010000003">
    <property type="protein sequence ID" value="MBP3942552.1"/>
    <property type="molecule type" value="Genomic_DNA"/>
</dbReference>
<dbReference type="RefSeq" id="WP_353546036.1">
    <property type="nucleotide sequence ID" value="NZ_JAGKSB010000003.1"/>
</dbReference>
<reference evidence="3" key="1">
    <citation type="submission" date="2021-03" db="EMBL/GenBank/DDBJ databases">
        <authorList>
            <person name="Lu T."/>
            <person name="Wang Q."/>
            <person name="Han X."/>
        </authorList>
    </citation>
    <scope>NUCLEOTIDE SEQUENCE</scope>
    <source>
        <strain evidence="3">WQ 2009</strain>
    </source>
</reference>
<evidence type="ECO:0000313" key="3">
    <source>
        <dbReference type="EMBL" id="MBP3942552.1"/>
    </source>
</evidence>
<keyword evidence="4" id="KW-1185">Reference proteome</keyword>
<protein>
    <submittedName>
        <fullName evidence="3">DUF1080 domain-containing protein</fullName>
    </submittedName>
</protein>
<accession>A0A8T4H672</accession>
<dbReference type="GO" id="GO:0016787">
    <property type="term" value="F:hydrolase activity"/>
    <property type="evidence" value="ECO:0007669"/>
    <property type="project" value="InterPro"/>
</dbReference>
<organism evidence="3 4">
    <name type="scientific">Rhinopithecimicrobium faecis</name>
    <dbReference type="NCBI Taxonomy" id="2820698"/>
    <lineage>
        <taxon>Bacteria</taxon>
        <taxon>Pseudomonadati</taxon>
        <taxon>Bacteroidota</taxon>
        <taxon>Sphingobacteriia</taxon>
        <taxon>Sphingobacteriales</taxon>
        <taxon>Sphingobacteriaceae</taxon>
        <taxon>Rhinopithecimicrobium</taxon>
    </lineage>
</organism>
<evidence type="ECO:0000259" key="2">
    <source>
        <dbReference type="Pfam" id="PF06439"/>
    </source>
</evidence>
<name>A0A8T4H672_9SPHI</name>
<keyword evidence="1" id="KW-0732">Signal</keyword>
<sequence>MKKTFLTALSLLLLMGTGTVANAANKPEDPKTSKAVSSTQNENFAKADLSKLKKNKKGAYILFDGSSLYGWRGYNKATVPSKWTIDEGALKFAGKTAAANQKEGGDIIFAHDFKNFELELETKISHAGNSGIFVLAKEISGKPIYISAPEYQVLDNDNHPDAKMGVNGNRKSASLYDMIPATPQNAHPAGQWNKVKIVVKDGVISNYQNGVKVVEYKFGTPEWTALLQQSKFSEAKWPDAFKLLNNLGGESKSGVIGFQDHGDDVWFRNVTLKVLK</sequence>
<evidence type="ECO:0000313" key="4">
    <source>
        <dbReference type="Proteomes" id="UP000679691"/>
    </source>
</evidence>
<feature type="signal peptide" evidence="1">
    <location>
        <begin position="1"/>
        <end position="23"/>
    </location>
</feature>
<comment type="caution">
    <text evidence="3">The sequence shown here is derived from an EMBL/GenBank/DDBJ whole genome shotgun (WGS) entry which is preliminary data.</text>
</comment>